<organism evidence="1 2">
    <name type="scientific">Lysobacter niastensis</name>
    <dbReference type="NCBI Taxonomy" id="380629"/>
    <lineage>
        <taxon>Bacteria</taxon>
        <taxon>Pseudomonadati</taxon>
        <taxon>Pseudomonadota</taxon>
        <taxon>Gammaproteobacteria</taxon>
        <taxon>Lysobacterales</taxon>
        <taxon>Lysobacteraceae</taxon>
        <taxon>Lysobacter</taxon>
    </lineage>
</organism>
<protein>
    <submittedName>
        <fullName evidence="1">Uncharacterized protein</fullName>
    </submittedName>
</protein>
<name>A0ABU1W5M9_9GAMM</name>
<accession>A0ABU1W5M9</accession>
<evidence type="ECO:0000313" key="1">
    <source>
        <dbReference type="EMBL" id="MDR7132897.1"/>
    </source>
</evidence>
<proteinExistence type="predicted"/>
<evidence type="ECO:0000313" key="2">
    <source>
        <dbReference type="Proteomes" id="UP001251524"/>
    </source>
</evidence>
<dbReference type="EMBL" id="JAVDVY010000001">
    <property type="protein sequence ID" value="MDR7132897.1"/>
    <property type="molecule type" value="Genomic_DNA"/>
</dbReference>
<gene>
    <name evidence="1" type="ORF">J2X06_000081</name>
</gene>
<keyword evidence="2" id="KW-1185">Reference proteome</keyword>
<comment type="caution">
    <text evidence="1">The sequence shown here is derived from an EMBL/GenBank/DDBJ whole genome shotgun (WGS) entry which is preliminary data.</text>
</comment>
<sequence length="70" mass="7668">MNIFTNLLFLQGYLADPHLFDEDDDRYTRGYGNRAASDEFFPHLGHAKGEVKDAGSASNRNAECTAGGCV</sequence>
<dbReference type="RefSeq" id="WP_310056788.1">
    <property type="nucleotide sequence ID" value="NZ_JAVDVY010000001.1"/>
</dbReference>
<dbReference type="Proteomes" id="UP001251524">
    <property type="component" value="Unassembled WGS sequence"/>
</dbReference>
<reference evidence="1 2" key="1">
    <citation type="submission" date="2023-07" db="EMBL/GenBank/DDBJ databases">
        <title>Sorghum-associated microbial communities from plants grown in Nebraska, USA.</title>
        <authorList>
            <person name="Schachtman D."/>
        </authorList>
    </citation>
    <scope>NUCLEOTIDE SEQUENCE [LARGE SCALE GENOMIC DNA]</scope>
    <source>
        <strain evidence="1 2">BE198</strain>
    </source>
</reference>